<reference evidence="2 3" key="1">
    <citation type="submission" date="2016-07" db="EMBL/GenBank/DDBJ databases">
        <title>Pervasive Adenine N6-methylation of Active Genes in Fungi.</title>
        <authorList>
            <consortium name="DOE Joint Genome Institute"/>
            <person name="Mondo S.J."/>
            <person name="Dannebaum R.O."/>
            <person name="Kuo R.C."/>
            <person name="Labutti K."/>
            <person name="Haridas S."/>
            <person name="Kuo A."/>
            <person name="Salamov A."/>
            <person name="Ahrendt S.R."/>
            <person name="Lipzen A."/>
            <person name="Sullivan W."/>
            <person name="Andreopoulos W.B."/>
            <person name="Clum A."/>
            <person name="Lindquist E."/>
            <person name="Daum C."/>
            <person name="Ramamoorthy G.K."/>
            <person name="Gryganskyi A."/>
            <person name="Culley D."/>
            <person name="Magnuson J.K."/>
            <person name="James T.Y."/>
            <person name="O'Malley M.A."/>
            <person name="Stajich J.E."/>
            <person name="Spatafora J.W."/>
            <person name="Visel A."/>
            <person name="Grigoriev I.V."/>
        </authorList>
    </citation>
    <scope>NUCLEOTIDE SEQUENCE [LARGE SCALE GENOMIC DNA]</scope>
    <source>
        <strain evidence="2 3">NRRL 3301</strain>
    </source>
</reference>
<evidence type="ECO:0000256" key="1">
    <source>
        <dbReference type="SAM" id="MobiDB-lite"/>
    </source>
</evidence>
<sequence length="82" mass="9746">MPAMQSPTRPSQEDYEYTVYDSPSARPIYQDYAYPVLVIMNCHEGFEWNEDLFIHTFQRGQGKRHKSYTRQQREQKIGQVAT</sequence>
<accession>A0A1X2GEB0</accession>
<dbReference type="EMBL" id="MCGT01000020">
    <property type="protein sequence ID" value="ORX51713.1"/>
    <property type="molecule type" value="Genomic_DNA"/>
</dbReference>
<keyword evidence="3" id="KW-1185">Reference proteome</keyword>
<evidence type="ECO:0000313" key="3">
    <source>
        <dbReference type="Proteomes" id="UP000242146"/>
    </source>
</evidence>
<feature type="non-terminal residue" evidence="2">
    <location>
        <position position="82"/>
    </location>
</feature>
<proteinExistence type="predicted"/>
<dbReference type="AlphaFoldDB" id="A0A1X2GEB0"/>
<evidence type="ECO:0000313" key="2">
    <source>
        <dbReference type="EMBL" id="ORX51713.1"/>
    </source>
</evidence>
<dbReference type="Proteomes" id="UP000242146">
    <property type="component" value="Unassembled WGS sequence"/>
</dbReference>
<comment type="caution">
    <text evidence="2">The sequence shown here is derived from an EMBL/GenBank/DDBJ whole genome shotgun (WGS) entry which is preliminary data.</text>
</comment>
<organism evidence="2 3">
    <name type="scientific">Hesseltinella vesiculosa</name>
    <dbReference type="NCBI Taxonomy" id="101127"/>
    <lineage>
        <taxon>Eukaryota</taxon>
        <taxon>Fungi</taxon>
        <taxon>Fungi incertae sedis</taxon>
        <taxon>Mucoromycota</taxon>
        <taxon>Mucoromycotina</taxon>
        <taxon>Mucoromycetes</taxon>
        <taxon>Mucorales</taxon>
        <taxon>Cunninghamellaceae</taxon>
        <taxon>Hesseltinella</taxon>
    </lineage>
</organism>
<gene>
    <name evidence="2" type="ORF">DM01DRAFT_1337214</name>
</gene>
<feature type="region of interest" description="Disordered" evidence="1">
    <location>
        <begin position="59"/>
        <end position="82"/>
    </location>
</feature>
<name>A0A1X2GEB0_9FUNG</name>
<dbReference type="OrthoDB" id="2210039at2759"/>
<protein>
    <submittedName>
        <fullName evidence="2">Uncharacterized protein</fullName>
    </submittedName>
</protein>